<accession>A0A9D1WXH2</accession>
<dbReference type="InterPro" id="IPR003593">
    <property type="entry name" value="AAA+_ATPase"/>
</dbReference>
<dbReference type="Gene3D" id="3.40.50.300">
    <property type="entry name" value="P-loop containing nucleotide triphosphate hydrolases"/>
    <property type="match status" value="1"/>
</dbReference>
<dbReference type="EMBL" id="DXEM01000034">
    <property type="protein sequence ID" value="HIX68737.1"/>
    <property type="molecule type" value="Genomic_DNA"/>
</dbReference>
<protein>
    <submittedName>
        <fullName evidence="5">ATP-binding cassette domain-containing protein</fullName>
    </submittedName>
</protein>
<evidence type="ECO:0000256" key="1">
    <source>
        <dbReference type="ARBA" id="ARBA00022448"/>
    </source>
</evidence>
<dbReference type="Proteomes" id="UP000886721">
    <property type="component" value="Unassembled WGS sequence"/>
</dbReference>
<proteinExistence type="predicted"/>
<reference evidence="5" key="2">
    <citation type="submission" date="2021-04" db="EMBL/GenBank/DDBJ databases">
        <authorList>
            <person name="Gilroy R."/>
        </authorList>
    </citation>
    <scope>NUCLEOTIDE SEQUENCE</scope>
    <source>
        <strain evidence="5">CHK191-13928</strain>
    </source>
</reference>
<evidence type="ECO:0000313" key="6">
    <source>
        <dbReference type="Proteomes" id="UP000886721"/>
    </source>
</evidence>
<organism evidence="5 6">
    <name type="scientific">Candidatus Anaerostipes excrementavium</name>
    <dbReference type="NCBI Taxonomy" id="2838463"/>
    <lineage>
        <taxon>Bacteria</taxon>
        <taxon>Bacillati</taxon>
        <taxon>Bacillota</taxon>
        <taxon>Clostridia</taxon>
        <taxon>Lachnospirales</taxon>
        <taxon>Lachnospiraceae</taxon>
        <taxon>Anaerostipes</taxon>
    </lineage>
</organism>
<dbReference type="GO" id="GO:0005524">
    <property type="term" value="F:ATP binding"/>
    <property type="evidence" value="ECO:0007669"/>
    <property type="project" value="UniProtKB-KW"/>
</dbReference>
<sequence length="228" mass="26049">MNLEVKIQKRLKEFQLEASFSVGNECVGLMGPSGSGKSMTLKCIAGIEQPDSGEIILNKNPLFDSSKKIDLPPQKRKIGYLFQGYALFPNMTVEENIQCGLKAKKLAKLDRARRTEEMMEKFRIKELAKRYPRQLSGGQKQRTALARLMAYGPDVILLDEPFSALDEALRDELQQELFHMLAEYQKPSILVSHDLREIRRLCKKHYTIKEGRIQPNTDSAQKKARLPL</sequence>
<keyword evidence="1" id="KW-0813">Transport</keyword>
<reference evidence="5" key="1">
    <citation type="journal article" date="2021" name="PeerJ">
        <title>Extensive microbial diversity within the chicken gut microbiome revealed by metagenomics and culture.</title>
        <authorList>
            <person name="Gilroy R."/>
            <person name="Ravi A."/>
            <person name="Getino M."/>
            <person name="Pursley I."/>
            <person name="Horton D.L."/>
            <person name="Alikhan N.F."/>
            <person name="Baker D."/>
            <person name="Gharbi K."/>
            <person name="Hall N."/>
            <person name="Watson M."/>
            <person name="Adriaenssens E.M."/>
            <person name="Foster-Nyarko E."/>
            <person name="Jarju S."/>
            <person name="Secka A."/>
            <person name="Antonio M."/>
            <person name="Oren A."/>
            <person name="Chaudhuri R.R."/>
            <person name="La Ragione R."/>
            <person name="Hildebrand F."/>
            <person name="Pallen M.J."/>
        </authorList>
    </citation>
    <scope>NUCLEOTIDE SEQUENCE</scope>
    <source>
        <strain evidence="5">CHK191-13928</strain>
    </source>
</reference>
<evidence type="ECO:0000259" key="4">
    <source>
        <dbReference type="PROSITE" id="PS50893"/>
    </source>
</evidence>
<comment type="caution">
    <text evidence="5">The sequence shown here is derived from an EMBL/GenBank/DDBJ whole genome shotgun (WGS) entry which is preliminary data.</text>
</comment>
<gene>
    <name evidence="5" type="ORF">H9735_11540</name>
</gene>
<keyword evidence="3 5" id="KW-0067">ATP-binding</keyword>
<evidence type="ECO:0000313" key="5">
    <source>
        <dbReference type="EMBL" id="HIX68737.1"/>
    </source>
</evidence>
<dbReference type="PROSITE" id="PS50893">
    <property type="entry name" value="ABC_TRANSPORTER_2"/>
    <property type="match status" value="1"/>
</dbReference>
<dbReference type="PANTHER" id="PTHR42781">
    <property type="entry name" value="SPERMIDINE/PUTRESCINE IMPORT ATP-BINDING PROTEIN POTA"/>
    <property type="match status" value="1"/>
</dbReference>
<dbReference type="PANTHER" id="PTHR42781:SF4">
    <property type="entry name" value="SPERMIDINE_PUTRESCINE IMPORT ATP-BINDING PROTEIN POTA"/>
    <property type="match status" value="1"/>
</dbReference>
<dbReference type="InterPro" id="IPR003439">
    <property type="entry name" value="ABC_transporter-like_ATP-bd"/>
</dbReference>
<dbReference type="SUPFAM" id="SSF52540">
    <property type="entry name" value="P-loop containing nucleoside triphosphate hydrolases"/>
    <property type="match status" value="1"/>
</dbReference>
<dbReference type="GO" id="GO:0016887">
    <property type="term" value="F:ATP hydrolysis activity"/>
    <property type="evidence" value="ECO:0007669"/>
    <property type="project" value="InterPro"/>
</dbReference>
<keyword evidence="2" id="KW-0547">Nucleotide-binding</keyword>
<feature type="domain" description="ABC transporter" evidence="4">
    <location>
        <begin position="1"/>
        <end position="228"/>
    </location>
</feature>
<evidence type="ECO:0000256" key="2">
    <source>
        <dbReference type="ARBA" id="ARBA00022741"/>
    </source>
</evidence>
<dbReference type="InterPro" id="IPR027417">
    <property type="entry name" value="P-loop_NTPase"/>
</dbReference>
<evidence type="ECO:0000256" key="3">
    <source>
        <dbReference type="ARBA" id="ARBA00022840"/>
    </source>
</evidence>
<dbReference type="InterPro" id="IPR050093">
    <property type="entry name" value="ABC_SmlMolc_Importer"/>
</dbReference>
<dbReference type="SMART" id="SM00382">
    <property type="entry name" value="AAA"/>
    <property type="match status" value="1"/>
</dbReference>
<dbReference type="AlphaFoldDB" id="A0A9D1WXH2"/>
<dbReference type="Pfam" id="PF00005">
    <property type="entry name" value="ABC_tran"/>
    <property type="match status" value="1"/>
</dbReference>
<name>A0A9D1WXH2_9FIRM</name>